<dbReference type="EMBL" id="OB797931">
    <property type="protein sequence ID" value="CAD7434635.1"/>
    <property type="molecule type" value="Genomic_DNA"/>
</dbReference>
<proteinExistence type="predicted"/>
<dbReference type="FunFam" id="3.10.490.20:FF:000006">
    <property type="entry name" value="Dynein axonemal heavy chain 10"/>
    <property type="match status" value="1"/>
</dbReference>
<dbReference type="GO" id="GO:0007018">
    <property type="term" value="P:microtubule-based movement"/>
    <property type="evidence" value="ECO:0007669"/>
    <property type="project" value="InterPro"/>
</dbReference>
<dbReference type="InterPro" id="IPR041228">
    <property type="entry name" value="Dynein_C"/>
</dbReference>
<protein>
    <recommendedName>
        <fullName evidence="2">Dynein heavy chain C-terminal domain-containing protein</fullName>
    </recommendedName>
</protein>
<feature type="transmembrane region" description="Helical" evidence="1">
    <location>
        <begin position="227"/>
        <end position="246"/>
    </location>
</feature>
<organism evidence="3">
    <name type="scientific">Timema monikensis</name>
    <dbReference type="NCBI Taxonomy" id="170555"/>
    <lineage>
        <taxon>Eukaryota</taxon>
        <taxon>Metazoa</taxon>
        <taxon>Ecdysozoa</taxon>
        <taxon>Arthropoda</taxon>
        <taxon>Hexapoda</taxon>
        <taxon>Insecta</taxon>
        <taxon>Pterygota</taxon>
        <taxon>Neoptera</taxon>
        <taxon>Polyneoptera</taxon>
        <taxon>Phasmatodea</taxon>
        <taxon>Timematodea</taxon>
        <taxon>Timematoidea</taxon>
        <taxon>Timematidae</taxon>
        <taxon>Timema</taxon>
    </lineage>
</organism>
<feature type="domain" description="Dynein heavy chain C-terminal" evidence="2">
    <location>
        <begin position="81"/>
        <end position="205"/>
    </location>
</feature>
<dbReference type="Gene3D" id="3.10.490.20">
    <property type="match status" value="2"/>
</dbReference>
<evidence type="ECO:0000256" key="1">
    <source>
        <dbReference type="SAM" id="Phobius"/>
    </source>
</evidence>
<keyword evidence="1" id="KW-0812">Transmembrane</keyword>
<feature type="transmembrane region" description="Helical" evidence="1">
    <location>
        <begin position="253"/>
        <end position="275"/>
    </location>
</feature>
<dbReference type="AlphaFoldDB" id="A0A7R9EIH6"/>
<keyword evidence="1" id="KW-0472">Membrane</keyword>
<dbReference type="InterPro" id="IPR026983">
    <property type="entry name" value="DHC"/>
</dbReference>
<feature type="transmembrane region" description="Helical" evidence="1">
    <location>
        <begin position="281"/>
        <end position="302"/>
    </location>
</feature>
<keyword evidence="1" id="KW-1133">Transmembrane helix</keyword>
<evidence type="ECO:0000259" key="2">
    <source>
        <dbReference type="Pfam" id="PF18199"/>
    </source>
</evidence>
<dbReference type="PANTHER" id="PTHR22878">
    <property type="entry name" value="DYNEIN HEAVY CHAIN 6, AXONEMAL-LIKE-RELATED"/>
    <property type="match status" value="1"/>
</dbReference>
<feature type="transmembrane region" description="Helical" evidence="1">
    <location>
        <begin position="314"/>
        <end position="337"/>
    </location>
</feature>
<dbReference type="GO" id="GO:0030286">
    <property type="term" value="C:dynein complex"/>
    <property type="evidence" value="ECO:0007669"/>
    <property type="project" value="InterPro"/>
</dbReference>
<dbReference type="PANTHER" id="PTHR22878:SF63">
    <property type="entry name" value="DYNEIN AXONEMAL HEAVY CHAIN 10"/>
    <property type="match status" value="1"/>
</dbReference>
<gene>
    <name evidence="3" type="ORF">TMSB3V08_LOCUS11285</name>
</gene>
<dbReference type="InterPro" id="IPR043160">
    <property type="entry name" value="Dynein_C_barrel"/>
</dbReference>
<dbReference type="GO" id="GO:0051959">
    <property type="term" value="F:dynein light intermediate chain binding"/>
    <property type="evidence" value="ECO:0007669"/>
    <property type="project" value="InterPro"/>
</dbReference>
<dbReference type="GO" id="GO:0045505">
    <property type="term" value="F:dynein intermediate chain binding"/>
    <property type="evidence" value="ECO:0007669"/>
    <property type="project" value="InterPro"/>
</dbReference>
<evidence type="ECO:0000313" key="3">
    <source>
        <dbReference type="EMBL" id="CAD7434635.1"/>
    </source>
</evidence>
<accession>A0A7R9EIH6</accession>
<dbReference type="Pfam" id="PF18199">
    <property type="entry name" value="Dynein_C"/>
    <property type="match status" value="2"/>
</dbReference>
<reference evidence="3" key="1">
    <citation type="submission" date="2020-11" db="EMBL/GenBank/DDBJ databases">
        <authorList>
            <person name="Tran Van P."/>
        </authorList>
    </citation>
    <scope>NUCLEOTIDE SEQUENCE</scope>
</reference>
<feature type="domain" description="Dynein heavy chain C-terminal" evidence="2">
    <location>
        <begin position="353"/>
        <end position="447"/>
    </location>
</feature>
<name>A0A7R9EIH6_9NEOP</name>
<dbReference type="Gene3D" id="1.20.1270.280">
    <property type="match status" value="1"/>
</dbReference>
<sequence>MLLVLVRVCDFERSTAEAVSTGARGAQGATMNSHSARNISQAVFSPVKASRHKGDNLSQTHELPTSLMYKEFMLPVLVLYALIGEIGMDAVLDNVAYSLYNGQLPLEWRRLTPATCKNLGGWMDYFLQRISQYMSWCVSGEPMVMWLSGLHIPESYLTALVQIACRKNGWPLDRSTLYTTVSVYRNADDVEQRPDMGCYASGMFLVSGLLRLRYVACFRTATPLGCFLFQGCYASGMFLVSGLLRLRAATPLGCFLFQGCYASGMLLVSGLLRLWDVSCFRAAMPLGCFLFQGCYASGMLLVSGLLRLRAAMPLGCFLFQGCYASGMFLVSGLLRLWDVSCFRAATPLGCLFQGCYASGMFLEGGRWDDESSCLARSYPKVLIEELPILLITPVESHRLRLQNTLRTPVYTTSERRNAMGVGLVFEADLTTTEHISHWVLQGVCLILNTD</sequence>